<dbReference type="Gene3D" id="2.60.40.1220">
    <property type="match status" value="1"/>
</dbReference>
<dbReference type="InterPro" id="IPR046540">
    <property type="entry name" value="DMFA2_C"/>
</dbReference>
<keyword evidence="7" id="KW-1185">Reference proteome</keyword>
<dbReference type="SUPFAM" id="SSF81296">
    <property type="entry name" value="E set domains"/>
    <property type="match status" value="1"/>
</dbReference>
<dbReference type="Pfam" id="PF17957">
    <property type="entry name" value="Big_7"/>
    <property type="match status" value="1"/>
</dbReference>
<comment type="caution">
    <text evidence="6">The sequence shown here is derived from an EMBL/GenBank/DDBJ whole genome shotgun (WGS) entry which is preliminary data.</text>
</comment>
<organism evidence="6 7">
    <name type="scientific">Antribacter soli</name>
    <dbReference type="NCBI Taxonomy" id="2910976"/>
    <lineage>
        <taxon>Bacteria</taxon>
        <taxon>Bacillati</taxon>
        <taxon>Actinomycetota</taxon>
        <taxon>Actinomycetes</taxon>
        <taxon>Micrococcales</taxon>
        <taxon>Promicromonosporaceae</taxon>
        <taxon>Antribacter</taxon>
    </lineage>
</organism>
<evidence type="ECO:0000259" key="5">
    <source>
        <dbReference type="Pfam" id="PF20254"/>
    </source>
</evidence>
<reference evidence="6" key="1">
    <citation type="submission" date="2022-01" db="EMBL/GenBank/DDBJ databases">
        <title>Antribacter sp. nov., isolated from Guizhou of China.</title>
        <authorList>
            <person name="Chengliang C."/>
            <person name="Ya Z."/>
        </authorList>
    </citation>
    <scope>NUCLEOTIDE SEQUENCE</scope>
    <source>
        <strain evidence="6">KLBMP 9083</strain>
    </source>
</reference>
<feature type="chain" id="PRO_5041379825" evidence="2">
    <location>
        <begin position="37"/>
        <end position="1567"/>
    </location>
</feature>
<proteinExistence type="predicted"/>
<feature type="domain" description="DUF4082" evidence="4">
    <location>
        <begin position="1168"/>
        <end position="1307"/>
    </location>
</feature>
<dbReference type="Pfam" id="PF13313">
    <property type="entry name" value="DUF4082"/>
    <property type="match status" value="4"/>
</dbReference>
<dbReference type="EMBL" id="JAKGSG010000011">
    <property type="protein sequence ID" value="MCF4119975.1"/>
    <property type="molecule type" value="Genomic_DNA"/>
</dbReference>
<feature type="domain" description="DUF4082" evidence="4">
    <location>
        <begin position="1421"/>
        <end position="1558"/>
    </location>
</feature>
<dbReference type="InterPro" id="IPR032812">
    <property type="entry name" value="SbsA_Ig"/>
</dbReference>
<feature type="domain" description="N,N-dimethylformamidase beta subunit-like C-terminal" evidence="5">
    <location>
        <begin position="99"/>
        <end position="496"/>
    </location>
</feature>
<evidence type="ECO:0000313" key="6">
    <source>
        <dbReference type="EMBL" id="MCF4119975.1"/>
    </source>
</evidence>
<evidence type="ECO:0000256" key="2">
    <source>
        <dbReference type="SAM" id="SignalP"/>
    </source>
</evidence>
<dbReference type="InterPro" id="IPR014756">
    <property type="entry name" value="Ig_E-set"/>
</dbReference>
<feature type="domain" description="DUF4082" evidence="4">
    <location>
        <begin position="910"/>
        <end position="1047"/>
    </location>
</feature>
<dbReference type="Pfam" id="PF13205">
    <property type="entry name" value="Big_5"/>
    <property type="match status" value="2"/>
</dbReference>
<keyword evidence="1 2" id="KW-0732">Signal</keyword>
<feature type="domain" description="SbsA Ig-like" evidence="3">
    <location>
        <begin position="793"/>
        <end position="893"/>
    </location>
</feature>
<evidence type="ECO:0000259" key="4">
    <source>
        <dbReference type="Pfam" id="PF13313"/>
    </source>
</evidence>
<dbReference type="Proteomes" id="UP001165405">
    <property type="component" value="Unassembled WGS sequence"/>
</dbReference>
<sequence>MQPNSLISSPRRRRVVAGVMAAALAAAFVPAVSATAETNPCTTGGNPIVCENSKPGSPPSVWDISGAGDPDIQGFATDISVDGGDRVDFKIDTDARAYTIDVYRTGWYQGLGARFITAVTPSAALPQRQPQCVSDFTTELYDCGNWAVSASWNVPTDAVSGVYVALLTRTDTGGQSHITFVVRDDDSHSDIVFQTSDPTWHAYNTYGGSDFYQGAANGRSYKVSYNRPFATRGHAGGRDFYFSSEYATVRFLEQNGYDVAYQAGVDTDRYGALLLNHDVFLSVGHDEYWSGAQRTNVEAARDAGVNLAFLAGNEVYWRTRWEASVAGTATSYRTLVSYKETWSNAKIDPAAEWTGTWRDPRYASTANGAGLTENGLTGTAYMVNFSDLPVTVSAEEGKLRLWRQTSLQNMTAGQTQALAAHTVGYESNEDLDNGHRPAGLIRLSTTTGAVPEYLQDFGNTVAPGTTTHHVTMYRAASGALVFSSASVQWAWGLDQEHDGDGAPADPRMRQATANFLADMRAQPVTPAAGIVVTPASTDVAGPTVQISAPAAGADLANGSLVTVSGTAQDAAGRVAGVEVSLDGGASWHPAQGRGTWSYSGYLPGSGPVELKARAVDDSANIGPALARSVDVACPCTVHGDEVPATASVSDTGAVELGLRFVPTRTGFITGVRFYKGTANKGTHKGTLWGSDGQLLAQAQFSAETASGWQTVSFTTPVPVAAGEAYVASYTAPLGRYAVLENAFTARGRNVDPLQVQGGFGATPAGVFGSPGTFPASSFGNADYYVDPVFSDTDNSPLTVFGARPLGGSVSVPLDTTVSARLSKPVVASSVAVAVADEVGTPVAGTTSYDAVTRTVTFVPAAPLAGFAGHTVTVTATGTDGLPVSAGGTWSFRTLRPPSAACPCGLFDETVTPQTVDVPDPDAVTLGVRFSAARAGKVTGAQFYKGPSGTGPYTAWLWGPDGQVLAQGQVTAPVTQGWQEVPFTAPVELQAGVTYTIGYRAPAGRYSVTNSGLATPMTVGDLSTPANAGVFTYGGGRPTTTTSTSYLVDVVYDPTPAGPSIVSRSPVPGAAEVPVGTTVSVTVSEPLAPGASLTLTDGAGAGVAGTVALSQDRTTVTFDPTADLAPGAVHTAAFSGQTADDGAAVGPVTWTFTTQPAAGSCPCTLFGAQVPAIQSADDGASVELGTRFSADHDGFVSAVRFYRGAGNTGPYKVTLWSAAGAALATATAPAAAEEGWQTVQLAEPYPVTAGATYTVSYLAPKGHYAVTTGYFDQARTNGPLTAPAGAGVYVYGGGGFPQYTWQGSAYWVDPVFTSGQLGVVTRSPAAGASGVDPASTVTARLSFAPLGVDPVLSVTGPAGAVPGTSTFDPGTRTITFTPGGPLPGGALLTARVDAGSETIATWSFSTRISMPTGSVSLWSESDTPAVASWADPDAVQVGTRVRVDAAGAVHGIRYYKGSQNTGTHTGYLWSASGQLLATGTFTGESTSGWQTLIFDQPVTVPAGTDLVASYYAPAGHYAVTADALAAPRVQGPLSTPVPGGAYVYGTGFPSGNSSHSYWVDVVFVPAGS</sequence>
<evidence type="ECO:0000313" key="7">
    <source>
        <dbReference type="Proteomes" id="UP001165405"/>
    </source>
</evidence>
<evidence type="ECO:0000259" key="3">
    <source>
        <dbReference type="Pfam" id="PF13205"/>
    </source>
</evidence>
<gene>
    <name evidence="6" type="ORF">L1785_03190</name>
</gene>
<feature type="domain" description="DUF4082" evidence="4">
    <location>
        <begin position="641"/>
        <end position="785"/>
    </location>
</feature>
<dbReference type="InterPro" id="IPR025141">
    <property type="entry name" value="DUF4082"/>
</dbReference>
<name>A0AA41QBY2_9MICO</name>
<feature type="domain" description="SbsA Ig-like" evidence="3">
    <location>
        <begin position="1057"/>
        <end position="1153"/>
    </location>
</feature>
<dbReference type="InterPro" id="IPR014755">
    <property type="entry name" value="Cu-Rt/internalin_Ig-like"/>
</dbReference>
<evidence type="ECO:0000256" key="1">
    <source>
        <dbReference type="ARBA" id="ARBA00022729"/>
    </source>
</evidence>
<feature type="signal peptide" evidence="2">
    <location>
        <begin position="1"/>
        <end position="36"/>
    </location>
</feature>
<protein>
    <submittedName>
        <fullName evidence="6">DUF4082 domain-containing protein</fullName>
    </submittedName>
</protein>
<dbReference type="Gene3D" id="2.60.40.650">
    <property type="match status" value="1"/>
</dbReference>
<dbReference type="Pfam" id="PF20254">
    <property type="entry name" value="DMFA2_C"/>
    <property type="match status" value="1"/>
</dbReference>
<accession>A0AA41QBY2</accession>